<dbReference type="PANTHER" id="PTHR40469:SF2">
    <property type="entry name" value="GALACTOSE-BINDING DOMAIN-LIKE SUPERFAMILY PROTEIN"/>
    <property type="match status" value="1"/>
</dbReference>
<sequence length="270" mass="29763" precursor="true">MHRLIVLLAALVLVVGSATETGRTALIAAAPPVRPIRALYVTGGGFHEFVKQEAIVPPAVARQANVEWTIDHTAGKSTEVLIDRHKDSAWTKDFDVVLYNMSFSNVVDVPWIERLAHAHRDSGVGAVILHGAVHSYRRSTSRAWGELMGAFSMRHDAQRPLDVQTVAPDHPIMKGVPARWVTIPEELYELERVWPGMTPLAQAYSEETKKTSPLIWTNTHGKARVFVTSLGHNTAMIEDPVYLALVTRGVLWTTGHLDDDGKPAEGYGAR</sequence>
<accession>A0A143PG50</accession>
<dbReference type="Proteomes" id="UP000076079">
    <property type="component" value="Chromosome"/>
</dbReference>
<dbReference type="PANTHER" id="PTHR40469">
    <property type="entry name" value="SECRETED GLYCOSYL HYDROLASE"/>
    <property type="match status" value="1"/>
</dbReference>
<dbReference type="OrthoDB" id="9785923at2"/>
<reference evidence="4" key="2">
    <citation type="submission" date="2016-04" db="EMBL/GenBank/DDBJ databases">
        <title>First Complete Genome Sequence of a Subdivision 6 Acidobacterium.</title>
        <authorList>
            <person name="Huang S."/>
            <person name="Vieira S."/>
            <person name="Bunk B."/>
            <person name="Riedel T."/>
            <person name="Sproeer C."/>
            <person name="Overmann J."/>
        </authorList>
    </citation>
    <scope>NUCLEOTIDE SEQUENCE [LARGE SCALE GENOMIC DNA]</scope>
    <source>
        <strain evidence="4">DSM 100886 HEG_-6_39</strain>
    </source>
</reference>
<reference evidence="3 4" key="1">
    <citation type="journal article" date="2016" name="Genome Announc.">
        <title>First Complete Genome Sequence of a Subdivision 6 Acidobacterium Strain.</title>
        <authorList>
            <person name="Huang S."/>
            <person name="Vieira S."/>
            <person name="Bunk B."/>
            <person name="Riedel T."/>
            <person name="Sproer C."/>
            <person name="Overmann J."/>
        </authorList>
    </citation>
    <scope>NUCLEOTIDE SEQUENCE [LARGE SCALE GENOMIC DNA]</scope>
    <source>
        <strain evidence="4">DSM 100886 HEG_-6_39</strain>
    </source>
</reference>
<dbReference type="STRING" id="1855912.LuPra_00212"/>
<dbReference type="RefSeq" id="WP_110169052.1">
    <property type="nucleotide sequence ID" value="NZ_CP015136.1"/>
</dbReference>
<evidence type="ECO:0000256" key="1">
    <source>
        <dbReference type="SAM" id="SignalP"/>
    </source>
</evidence>
<protein>
    <submittedName>
        <fullName evidence="3">Trehalose utilization</fullName>
    </submittedName>
</protein>
<dbReference type="EMBL" id="CP015136">
    <property type="protein sequence ID" value="AMY07048.1"/>
    <property type="molecule type" value="Genomic_DNA"/>
</dbReference>
<feature type="domain" description="ThuA-like" evidence="2">
    <location>
        <begin position="90"/>
        <end position="253"/>
    </location>
</feature>
<proteinExistence type="predicted"/>
<dbReference type="AlphaFoldDB" id="A0A143PG50"/>
<evidence type="ECO:0000313" key="4">
    <source>
        <dbReference type="Proteomes" id="UP000076079"/>
    </source>
</evidence>
<keyword evidence="4" id="KW-1185">Reference proteome</keyword>
<dbReference type="InterPro" id="IPR029010">
    <property type="entry name" value="ThuA-like"/>
</dbReference>
<dbReference type="Pfam" id="PF06283">
    <property type="entry name" value="ThuA"/>
    <property type="match status" value="1"/>
</dbReference>
<dbReference type="InterPro" id="IPR029062">
    <property type="entry name" value="Class_I_gatase-like"/>
</dbReference>
<evidence type="ECO:0000313" key="3">
    <source>
        <dbReference type="EMBL" id="AMY07048.1"/>
    </source>
</evidence>
<gene>
    <name evidence="3" type="ORF">LuPra_00212</name>
</gene>
<feature type="signal peptide" evidence="1">
    <location>
        <begin position="1"/>
        <end position="18"/>
    </location>
</feature>
<feature type="chain" id="PRO_5007511247" evidence="1">
    <location>
        <begin position="19"/>
        <end position="270"/>
    </location>
</feature>
<dbReference type="KEGG" id="abac:LuPra_00212"/>
<name>A0A143PG50_LUTPR</name>
<dbReference type="Gene3D" id="3.40.50.880">
    <property type="match status" value="1"/>
</dbReference>
<evidence type="ECO:0000259" key="2">
    <source>
        <dbReference type="Pfam" id="PF06283"/>
    </source>
</evidence>
<dbReference type="SUPFAM" id="SSF52317">
    <property type="entry name" value="Class I glutamine amidotransferase-like"/>
    <property type="match status" value="1"/>
</dbReference>
<organism evidence="3 4">
    <name type="scientific">Luteitalea pratensis</name>
    <dbReference type="NCBI Taxonomy" id="1855912"/>
    <lineage>
        <taxon>Bacteria</taxon>
        <taxon>Pseudomonadati</taxon>
        <taxon>Acidobacteriota</taxon>
        <taxon>Vicinamibacteria</taxon>
        <taxon>Vicinamibacterales</taxon>
        <taxon>Vicinamibacteraceae</taxon>
        <taxon>Luteitalea</taxon>
    </lineage>
</organism>
<keyword evidence="1" id="KW-0732">Signal</keyword>